<proteinExistence type="inferred from homology"/>
<dbReference type="Gene3D" id="1.10.1040.10">
    <property type="entry name" value="N-(1-d-carboxylethyl)-l-norvaline Dehydrogenase, domain 2"/>
    <property type="match status" value="1"/>
</dbReference>
<feature type="binding site" description="in other chain" evidence="14">
    <location>
        <position position="261"/>
    </location>
    <ligand>
        <name>substrate</name>
        <note>ligand shared between dimeric partners</note>
    </ligand>
</feature>
<feature type="binding site" evidence="15">
    <location>
        <position position="102"/>
    </location>
    <ligand>
        <name>NADP(+)</name>
        <dbReference type="ChEBI" id="CHEBI:58349"/>
    </ligand>
</feature>
<dbReference type="InterPro" id="IPR006113">
    <property type="entry name" value="6PGDH_Gnd/GntZ"/>
</dbReference>
<feature type="binding site" evidence="15">
    <location>
        <begin position="10"/>
        <end position="15"/>
    </location>
    <ligand>
        <name>NADP(+)</name>
        <dbReference type="ChEBI" id="CHEBI:58349"/>
    </ligand>
</feature>
<comment type="similarity">
    <text evidence="3 12 16">Belongs to the 6-phosphogluconate dehydrogenase family.</text>
</comment>
<feature type="domain" description="6-phosphogluconate dehydrogenase C-terminal" evidence="17">
    <location>
        <begin position="179"/>
        <end position="467"/>
    </location>
</feature>
<keyword evidence="8 12" id="KW-0560">Oxidoreductase</keyword>
<comment type="subunit">
    <text evidence="4 12">Homodimer.</text>
</comment>
<dbReference type="PANTHER" id="PTHR11811">
    <property type="entry name" value="6-PHOSPHOGLUCONATE DEHYDROGENASE"/>
    <property type="match status" value="1"/>
</dbReference>
<comment type="function">
    <text evidence="1 12">Catalyzes the oxidative decarboxylation of 6-phosphogluconate to ribulose 5-phosphate and CO(2), with concomitant reduction of NADP to NADPH.</text>
</comment>
<evidence type="ECO:0000256" key="6">
    <source>
        <dbReference type="ARBA" id="ARBA00018193"/>
    </source>
</evidence>
<evidence type="ECO:0000256" key="5">
    <source>
        <dbReference type="ARBA" id="ARBA00013011"/>
    </source>
</evidence>
<dbReference type="EC" id="1.1.1.44" evidence="5 12"/>
<dbReference type="Pfam" id="PF00393">
    <property type="entry name" value="6PGD"/>
    <property type="match status" value="1"/>
</dbReference>
<dbReference type="Proteomes" id="UP000018458">
    <property type="component" value="Unassembled WGS sequence"/>
</dbReference>
<evidence type="ECO:0000313" key="18">
    <source>
        <dbReference type="EMBL" id="EFY07983.1"/>
    </source>
</evidence>
<dbReference type="RefSeq" id="WP_009142364.1">
    <property type="nucleotide sequence ID" value="NZ_GL830945.1"/>
</dbReference>
<dbReference type="GO" id="GO:0004616">
    <property type="term" value="F:phosphogluconate dehydrogenase (decarboxylating) activity"/>
    <property type="evidence" value="ECO:0007669"/>
    <property type="project" value="UniProtKB-EC"/>
</dbReference>
<dbReference type="FunFam" id="1.10.1040.10:FF:000032">
    <property type="entry name" value="6-phosphogluconate dehydrogenase, decarboxylating"/>
    <property type="match status" value="1"/>
</dbReference>
<name>E8LHM1_SUCHY</name>
<evidence type="ECO:0000256" key="3">
    <source>
        <dbReference type="ARBA" id="ARBA00008419"/>
    </source>
</evidence>
<dbReference type="SUPFAM" id="SSF48179">
    <property type="entry name" value="6-phosphogluconate dehydrogenase C-terminal domain-like"/>
    <property type="match status" value="1"/>
</dbReference>
<dbReference type="PIRSF" id="PIRSF000109">
    <property type="entry name" value="6PGD"/>
    <property type="match status" value="1"/>
</dbReference>
<accession>E8LHM1</accession>
<organism evidence="18 19">
    <name type="scientific">Succinatimonas hippei (strain DSM 22608 / JCM 16073 / KCTC 15190 / YIT 12066)</name>
    <dbReference type="NCBI Taxonomy" id="762983"/>
    <lineage>
        <taxon>Bacteria</taxon>
        <taxon>Pseudomonadati</taxon>
        <taxon>Pseudomonadota</taxon>
        <taxon>Gammaproteobacteria</taxon>
        <taxon>Aeromonadales</taxon>
        <taxon>Succinivibrionaceae</taxon>
        <taxon>Succinatimonas</taxon>
    </lineage>
</organism>
<dbReference type="PROSITE" id="PS00461">
    <property type="entry name" value="6PGD"/>
    <property type="match status" value="1"/>
</dbReference>
<dbReference type="InterPro" id="IPR008927">
    <property type="entry name" value="6-PGluconate_DH-like_C_sf"/>
</dbReference>
<evidence type="ECO:0000256" key="12">
    <source>
        <dbReference type="PIRNR" id="PIRNR000109"/>
    </source>
</evidence>
<comment type="pathway">
    <text evidence="2 12 16">Carbohydrate degradation; pentose phosphate pathway; D-ribulose 5-phosphate from D-glucose 6-phosphate (oxidative stage): step 3/3.</text>
</comment>
<feature type="binding site" description="in other chain" evidence="14">
    <location>
        <begin position="186"/>
        <end position="187"/>
    </location>
    <ligand>
        <name>substrate</name>
        <note>ligand shared between dimeric partners</note>
    </ligand>
</feature>
<dbReference type="InterPro" id="IPR006184">
    <property type="entry name" value="6PGdom_BS"/>
</dbReference>
<dbReference type="Gene3D" id="1.20.5.320">
    <property type="entry name" value="6-Phosphogluconate Dehydrogenase, domain 3"/>
    <property type="match status" value="1"/>
</dbReference>
<feature type="binding site" description="in other chain" evidence="14">
    <location>
        <position position="288"/>
    </location>
    <ligand>
        <name>substrate</name>
        <note>ligand shared between dimeric partners</note>
    </ligand>
</feature>
<dbReference type="HOGENOM" id="CLU_024540_4_2_6"/>
<keyword evidence="9 16" id="KW-0311">Gluconate utilization</keyword>
<dbReference type="eggNOG" id="COG0362">
    <property type="taxonomic scope" value="Bacteria"/>
</dbReference>
<feature type="active site" description="Proton donor" evidence="13">
    <location>
        <position position="190"/>
    </location>
</feature>
<dbReference type="NCBIfam" id="NF006765">
    <property type="entry name" value="PRK09287.1"/>
    <property type="match status" value="1"/>
</dbReference>
<evidence type="ECO:0000259" key="17">
    <source>
        <dbReference type="SMART" id="SM01350"/>
    </source>
</evidence>
<dbReference type="OrthoDB" id="9804542at2"/>
<comment type="catalytic activity">
    <reaction evidence="11 12 16">
        <text>6-phospho-D-gluconate + NADP(+) = D-ribulose 5-phosphate + CO2 + NADPH</text>
        <dbReference type="Rhea" id="RHEA:10116"/>
        <dbReference type="ChEBI" id="CHEBI:16526"/>
        <dbReference type="ChEBI" id="CHEBI:57783"/>
        <dbReference type="ChEBI" id="CHEBI:58121"/>
        <dbReference type="ChEBI" id="CHEBI:58349"/>
        <dbReference type="ChEBI" id="CHEBI:58759"/>
        <dbReference type="EC" id="1.1.1.44"/>
    </reaction>
</comment>
<dbReference type="STRING" id="762983.HMPREF9444_00137"/>
<dbReference type="GO" id="GO:0019521">
    <property type="term" value="P:D-gluconate metabolic process"/>
    <property type="evidence" value="ECO:0007669"/>
    <property type="project" value="UniProtKB-KW"/>
</dbReference>
<feature type="binding site" description="in other chain" evidence="14">
    <location>
        <begin position="128"/>
        <end position="130"/>
    </location>
    <ligand>
        <name>substrate</name>
        <note>ligand shared between dimeric partners</note>
    </ligand>
</feature>
<protein>
    <recommendedName>
        <fullName evidence="6 12">6-phosphogluconate dehydrogenase, decarboxylating</fullName>
        <ecNumber evidence="5 12">1.1.1.44</ecNumber>
    </recommendedName>
</protein>
<dbReference type="InterPro" id="IPR006114">
    <property type="entry name" value="6PGDH_C"/>
</dbReference>
<dbReference type="SUPFAM" id="SSF51735">
    <property type="entry name" value="NAD(P)-binding Rossmann-fold domains"/>
    <property type="match status" value="1"/>
</dbReference>
<evidence type="ECO:0000256" key="2">
    <source>
        <dbReference type="ARBA" id="ARBA00004874"/>
    </source>
</evidence>
<dbReference type="GO" id="GO:0006098">
    <property type="term" value="P:pentose-phosphate shunt"/>
    <property type="evidence" value="ECO:0007669"/>
    <property type="project" value="UniProtKB-UniPathway"/>
</dbReference>
<dbReference type="AlphaFoldDB" id="E8LHM1"/>
<feature type="binding site" evidence="15">
    <location>
        <begin position="33"/>
        <end position="35"/>
    </location>
    <ligand>
        <name>NADP(+)</name>
        <dbReference type="ChEBI" id="CHEBI:58349"/>
    </ligand>
</feature>
<dbReference type="InterPro" id="IPR036291">
    <property type="entry name" value="NAD(P)-bd_dom_sf"/>
</dbReference>
<evidence type="ECO:0000256" key="10">
    <source>
        <dbReference type="ARBA" id="ARBA00023126"/>
    </source>
</evidence>
<dbReference type="PRINTS" id="PR00076">
    <property type="entry name" value="6PGDHDRGNASE"/>
</dbReference>
<feature type="binding site" evidence="15">
    <location>
        <begin position="74"/>
        <end position="76"/>
    </location>
    <ligand>
        <name>NADP(+)</name>
        <dbReference type="ChEBI" id="CHEBI:58349"/>
    </ligand>
</feature>
<gene>
    <name evidence="18" type="primary">gnd</name>
    <name evidence="18" type="ORF">HMPREF9444_00137</name>
</gene>
<keyword evidence="19" id="KW-1185">Reference proteome</keyword>
<dbReference type="SMART" id="SM01350">
    <property type="entry name" value="6PGD"/>
    <property type="match status" value="1"/>
</dbReference>
<feature type="binding site" evidence="14">
    <location>
        <position position="451"/>
    </location>
    <ligand>
        <name>substrate</name>
        <note>ligand shared between dimeric partners</note>
    </ligand>
</feature>
<dbReference type="InterPro" id="IPR006115">
    <property type="entry name" value="6PGDH_NADP-bd"/>
</dbReference>
<evidence type="ECO:0000256" key="8">
    <source>
        <dbReference type="ARBA" id="ARBA00023002"/>
    </source>
</evidence>
<evidence type="ECO:0000256" key="13">
    <source>
        <dbReference type="PIRSR" id="PIRSR000109-1"/>
    </source>
</evidence>
<feature type="binding site" evidence="14">
    <location>
        <position position="445"/>
    </location>
    <ligand>
        <name>substrate</name>
        <note>ligand shared between dimeric partners</note>
    </ligand>
</feature>
<evidence type="ECO:0000256" key="4">
    <source>
        <dbReference type="ARBA" id="ARBA00011738"/>
    </source>
</evidence>
<dbReference type="GO" id="GO:0050661">
    <property type="term" value="F:NADP binding"/>
    <property type="evidence" value="ECO:0007669"/>
    <property type="project" value="InterPro"/>
</dbReference>
<evidence type="ECO:0000256" key="16">
    <source>
        <dbReference type="RuleBase" id="RU000485"/>
    </source>
</evidence>
<evidence type="ECO:0000256" key="1">
    <source>
        <dbReference type="ARBA" id="ARBA00002526"/>
    </source>
</evidence>
<evidence type="ECO:0000256" key="11">
    <source>
        <dbReference type="ARBA" id="ARBA00048640"/>
    </source>
</evidence>
<dbReference type="Pfam" id="PF03446">
    <property type="entry name" value="NAD_binding_2"/>
    <property type="match status" value="1"/>
</dbReference>
<sequence length="468" mass="50486">MGHNDIALIGLGVMGSNLALNIADHGYKIAVYNYTVDLVEKFQKETPHENAEAFTDIKAMVASLKVPRKIIIMVTAGKAVDAVLHSLDGLIEKDDIVMDLGNSNFEDTRARSLELAKKGIIYAGVGVSGGAAGARKGPAIMPGGTEQSYALVGKILEDISAKASDGKPCCAYMGTDGAGHFVKMVHNGIEYADMQLIAESYLLLKRLGNFSNDELADIFSRYNEGELKSYLISITSKVLAEKNPYAPGSLVDDIKDSAGQKGTGKWTAISGFNLGVDLSLIDSACNCRFSSANPEVRASREDAFVKPISVNIDKEELIDIVEKCLYLGKIAAYAQGFALYKAGSDAYNWNLRLGKIAEIFRGGCIIQAKFLNDITNAFASDPELKNLIDAPFFKEKINKCLPSARKVAALAVATGIPVPTFLQAISYIDTMSTPIVGANLIQGLRDYFGAHTFTLIHNGETIHHNWSK</sequence>
<evidence type="ECO:0000256" key="14">
    <source>
        <dbReference type="PIRSR" id="PIRSR000109-2"/>
    </source>
</evidence>
<dbReference type="InterPro" id="IPR006183">
    <property type="entry name" value="Pgluconate_DH"/>
</dbReference>
<feature type="binding site" description="in other chain" evidence="14">
    <location>
        <position position="102"/>
    </location>
    <ligand>
        <name>substrate</name>
        <note>ligand shared between dimeric partners</note>
    </ligand>
</feature>
<feature type="active site" description="Proton acceptor" evidence="13">
    <location>
        <position position="183"/>
    </location>
</feature>
<dbReference type="InterPro" id="IPR013328">
    <property type="entry name" value="6PGD_dom2"/>
</dbReference>
<dbReference type="NCBIfam" id="TIGR00873">
    <property type="entry name" value="gnd"/>
    <property type="match status" value="1"/>
</dbReference>
<keyword evidence="10 12" id="KW-0570">Pentose shunt</keyword>
<dbReference type="EMBL" id="AEVO01000007">
    <property type="protein sequence ID" value="EFY07983.1"/>
    <property type="molecule type" value="Genomic_DNA"/>
</dbReference>
<feature type="binding site" description="in other chain" evidence="14">
    <location>
        <position position="191"/>
    </location>
    <ligand>
        <name>substrate</name>
        <note>ligand shared between dimeric partners</note>
    </ligand>
</feature>
<evidence type="ECO:0000256" key="9">
    <source>
        <dbReference type="ARBA" id="ARBA00023064"/>
    </source>
</evidence>
<reference evidence="18 19" key="1">
    <citation type="submission" date="2011-01" db="EMBL/GenBank/DDBJ databases">
        <authorList>
            <person name="Weinstock G."/>
            <person name="Sodergren E."/>
            <person name="Clifton S."/>
            <person name="Fulton L."/>
            <person name="Fulton B."/>
            <person name="Courtney L."/>
            <person name="Fronick C."/>
            <person name="Harrison M."/>
            <person name="Strong C."/>
            <person name="Farmer C."/>
            <person name="Delahaunty K."/>
            <person name="Markovic C."/>
            <person name="Hall O."/>
            <person name="Minx P."/>
            <person name="Tomlinson C."/>
            <person name="Mitreva M."/>
            <person name="Hou S."/>
            <person name="Chen J."/>
            <person name="Wollam A."/>
            <person name="Pepin K.H."/>
            <person name="Johnson M."/>
            <person name="Bhonagiri V."/>
            <person name="Zhang X."/>
            <person name="Suruliraj S."/>
            <person name="Warren W."/>
            <person name="Chinwalla A."/>
            <person name="Mardis E.R."/>
            <person name="Wilson R.K."/>
        </authorList>
    </citation>
    <scope>NUCLEOTIDE SEQUENCE [LARGE SCALE GENOMIC DNA]</scope>
    <source>
        <strain evidence="19">DSM 22608 / JCM 16073 / KCTC 15190 / YIT 12066</strain>
    </source>
</reference>
<keyword evidence="7 12" id="KW-0521">NADP</keyword>
<evidence type="ECO:0000256" key="15">
    <source>
        <dbReference type="PIRSR" id="PIRSR000109-3"/>
    </source>
</evidence>
<evidence type="ECO:0000313" key="19">
    <source>
        <dbReference type="Proteomes" id="UP000018458"/>
    </source>
</evidence>
<dbReference type="Gene3D" id="3.40.50.720">
    <property type="entry name" value="NAD(P)-binding Rossmann-like Domain"/>
    <property type="match status" value="1"/>
</dbReference>
<evidence type="ECO:0000256" key="7">
    <source>
        <dbReference type="ARBA" id="ARBA00022857"/>
    </source>
</evidence>
<comment type="caution">
    <text evidence="18">The sequence shown here is derived from an EMBL/GenBank/DDBJ whole genome shotgun (WGS) entry which is preliminary data.</text>
</comment>
<dbReference type="UniPathway" id="UPA00115">
    <property type="reaction ID" value="UER00410"/>
</dbReference>